<dbReference type="RefSeq" id="XP_058325285.1">
    <property type="nucleotide sequence ID" value="XM_058479762.1"/>
</dbReference>
<accession>A0A9W9T9S1</accession>
<dbReference type="AlphaFoldDB" id="A0A9W9T9S1"/>
<dbReference type="GeneID" id="83207066"/>
<evidence type="ECO:0000313" key="1">
    <source>
        <dbReference type="EMBL" id="KAJ5214788.1"/>
    </source>
</evidence>
<reference evidence="1" key="1">
    <citation type="submission" date="2022-11" db="EMBL/GenBank/DDBJ databases">
        <authorList>
            <person name="Petersen C."/>
        </authorList>
    </citation>
    <scope>NUCLEOTIDE SEQUENCE</scope>
    <source>
        <strain evidence="1">IBT 19713</strain>
    </source>
</reference>
<dbReference type="OrthoDB" id="566138at2759"/>
<protein>
    <submittedName>
        <fullName evidence="1">Uncharacterized protein</fullName>
    </submittedName>
</protein>
<organism evidence="1 2">
    <name type="scientific">Penicillium chermesinum</name>
    <dbReference type="NCBI Taxonomy" id="63820"/>
    <lineage>
        <taxon>Eukaryota</taxon>
        <taxon>Fungi</taxon>
        <taxon>Dikarya</taxon>
        <taxon>Ascomycota</taxon>
        <taxon>Pezizomycotina</taxon>
        <taxon>Eurotiomycetes</taxon>
        <taxon>Eurotiomycetidae</taxon>
        <taxon>Eurotiales</taxon>
        <taxon>Aspergillaceae</taxon>
        <taxon>Penicillium</taxon>
    </lineage>
</organism>
<evidence type="ECO:0000313" key="2">
    <source>
        <dbReference type="Proteomes" id="UP001150941"/>
    </source>
</evidence>
<comment type="caution">
    <text evidence="1">The sequence shown here is derived from an EMBL/GenBank/DDBJ whole genome shotgun (WGS) entry which is preliminary data.</text>
</comment>
<keyword evidence="2" id="KW-1185">Reference proteome</keyword>
<gene>
    <name evidence="1" type="ORF">N7468_010467</name>
</gene>
<name>A0A9W9T9S1_9EURO</name>
<proteinExistence type="predicted"/>
<dbReference type="Proteomes" id="UP001150941">
    <property type="component" value="Unassembled WGS sequence"/>
</dbReference>
<reference evidence="1" key="2">
    <citation type="journal article" date="2023" name="IMA Fungus">
        <title>Comparative genomic study of the Penicillium genus elucidates a diverse pangenome and 15 lateral gene transfer events.</title>
        <authorList>
            <person name="Petersen C."/>
            <person name="Sorensen T."/>
            <person name="Nielsen M.R."/>
            <person name="Sondergaard T.E."/>
            <person name="Sorensen J.L."/>
            <person name="Fitzpatrick D.A."/>
            <person name="Frisvad J.C."/>
            <person name="Nielsen K.L."/>
        </authorList>
    </citation>
    <scope>NUCLEOTIDE SEQUENCE</scope>
    <source>
        <strain evidence="1">IBT 19713</strain>
    </source>
</reference>
<dbReference type="EMBL" id="JAPQKS010000009">
    <property type="protein sequence ID" value="KAJ5214788.1"/>
    <property type="molecule type" value="Genomic_DNA"/>
</dbReference>
<sequence length="61" mass="7468">MNPAFSEPVLIKYVSAIEDLQKSTNTRWQRYLPEWRGYLERKFNLTFSDMYLVSRYMELKL</sequence>